<sequence>MGRNWKEIVSAKLPYRTGLAAKNRYSLLQRQIQNGQLAASNHSDESEDGSPPSASTYAPSPDVCDNIMSDWAAHMGTPGDHHEPGFNMPEQYDGSINLDSFYWEMSPDFNNNMEQVEFFDNAELSTTDSLSTLEYQAYSTSASTSQDWPSVNGMFSGGDNTTLLDWDQASPTQHTQELFVAPQGQEYTTRDVILKATCYEGHAEFAMEEMAKLANGLTLNGRVKNFSFSAQ</sequence>
<accession>A0AAN7UI41</accession>
<dbReference type="AlphaFoldDB" id="A0AAN7UI41"/>
<organism evidence="2 3">
    <name type="scientific">Xylaria bambusicola</name>
    <dbReference type="NCBI Taxonomy" id="326684"/>
    <lineage>
        <taxon>Eukaryota</taxon>
        <taxon>Fungi</taxon>
        <taxon>Dikarya</taxon>
        <taxon>Ascomycota</taxon>
        <taxon>Pezizomycotina</taxon>
        <taxon>Sordariomycetes</taxon>
        <taxon>Xylariomycetidae</taxon>
        <taxon>Xylariales</taxon>
        <taxon>Xylariaceae</taxon>
        <taxon>Xylaria</taxon>
    </lineage>
</organism>
<gene>
    <name evidence="2" type="ORF">RRF57_008589</name>
</gene>
<feature type="region of interest" description="Disordered" evidence="1">
    <location>
        <begin position="36"/>
        <end position="61"/>
    </location>
</feature>
<name>A0AAN7UI41_9PEZI</name>
<protein>
    <submittedName>
        <fullName evidence="2">Uncharacterized protein</fullName>
    </submittedName>
</protein>
<feature type="compositionally biased region" description="Low complexity" evidence="1">
    <location>
        <begin position="50"/>
        <end position="61"/>
    </location>
</feature>
<evidence type="ECO:0000313" key="2">
    <source>
        <dbReference type="EMBL" id="KAK5632875.1"/>
    </source>
</evidence>
<dbReference type="EMBL" id="JAWHQM010000027">
    <property type="protein sequence ID" value="KAK5632875.1"/>
    <property type="molecule type" value="Genomic_DNA"/>
</dbReference>
<dbReference type="Proteomes" id="UP001305414">
    <property type="component" value="Unassembled WGS sequence"/>
</dbReference>
<comment type="caution">
    <text evidence="2">The sequence shown here is derived from an EMBL/GenBank/DDBJ whole genome shotgun (WGS) entry which is preliminary data.</text>
</comment>
<proteinExistence type="predicted"/>
<evidence type="ECO:0000313" key="3">
    <source>
        <dbReference type="Proteomes" id="UP001305414"/>
    </source>
</evidence>
<reference evidence="2 3" key="1">
    <citation type="submission" date="2023-10" db="EMBL/GenBank/DDBJ databases">
        <title>Draft genome sequence of Xylaria bambusicola isolate GMP-LS, the root and basal stem rot pathogen of sugarcane in Indonesia.</title>
        <authorList>
            <person name="Selvaraj P."/>
            <person name="Muralishankar V."/>
            <person name="Muruganantham S."/>
            <person name="Sp S."/>
            <person name="Haryani S."/>
            <person name="Lau K.J.X."/>
            <person name="Naqvi N.I."/>
        </authorList>
    </citation>
    <scope>NUCLEOTIDE SEQUENCE [LARGE SCALE GENOMIC DNA]</scope>
    <source>
        <strain evidence="2">GMP-LS</strain>
    </source>
</reference>
<keyword evidence="3" id="KW-1185">Reference proteome</keyword>
<evidence type="ECO:0000256" key="1">
    <source>
        <dbReference type="SAM" id="MobiDB-lite"/>
    </source>
</evidence>